<name>A0ACB8V1D5_9EURO</name>
<comment type="caution">
    <text evidence="1">The sequence shown here is derived from an EMBL/GenBank/DDBJ whole genome shotgun (WGS) entry which is preliminary data.</text>
</comment>
<reference evidence="1" key="1">
    <citation type="journal article" date="2022" name="bioRxiv">
        <title>Population genetic analysis of Ophidiomyces ophidiicola, the causative agent of snake fungal disease, indicates recent introductions to the USA.</title>
        <authorList>
            <person name="Ladner J.T."/>
            <person name="Palmer J.M."/>
            <person name="Ettinger C.L."/>
            <person name="Stajich J.E."/>
            <person name="Farrell T.M."/>
            <person name="Glorioso B.M."/>
            <person name="Lawson B."/>
            <person name="Price S.J."/>
            <person name="Stengle A.G."/>
            <person name="Grear D.A."/>
            <person name="Lorch J.M."/>
        </authorList>
    </citation>
    <scope>NUCLEOTIDE SEQUENCE</scope>
    <source>
        <strain evidence="1">NWHC 24266-5</strain>
    </source>
</reference>
<evidence type="ECO:0000313" key="1">
    <source>
        <dbReference type="EMBL" id="KAI2389882.1"/>
    </source>
</evidence>
<organism evidence="1">
    <name type="scientific">Ophidiomyces ophidiicola</name>
    <dbReference type="NCBI Taxonomy" id="1387563"/>
    <lineage>
        <taxon>Eukaryota</taxon>
        <taxon>Fungi</taxon>
        <taxon>Dikarya</taxon>
        <taxon>Ascomycota</taxon>
        <taxon>Pezizomycotina</taxon>
        <taxon>Eurotiomycetes</taxon>
        <taxon>Eurotiomycetidae</taxon>
        <taxon>Onygenales</taxon>
        <taxon>Onygenaceae</taxon>
        <taxon>Ophidiomyces</taxon>
    </lineage>
</organism>
<protein>
    <submittedName>
        <fullName evidence="1">Uncharacterized protein</fullName>
    </submittedName>
</protein>
<accession>A0ACB8V1D5</accession>
<proteinExistence type="predicted"/>
<gene>
    <name evidence="1" type="ORF">LOY88_001901</name>
</gene>
<dbReference type="EMBL" id="JALBCA010000021">
    <property type="protein sequence ID" value="KAI2389882.1"/>
    <property type="molecule type" value="Genomic_DNA"/>
</dbReference>
<sequence>MSPTPTASASATDSRRRGPSHAVQPPPLVTSLSGLQFQSSTSSNSSSNSGGGGSGAGYLTPTAMNSPFFPPAPLSGLATPLASRPASYTTAYNPQEWGPIAPGGASPVVGMGIISAPAPHRSLVARAGDVPASPGPPPPYSPPRSQPPQHDARVALSPQNPTPRPHPRELAPASAVHPYAAPRPRPTSMVQTSDLDGRPNQPYFYPLSGQRGRDLQSPARPDLSDANSLVGTSSSQPSVHSSQGRSSPGDYEDVHHARLVAPGSRRAASTGDINPASSSRFTLYADALAASMGRWAPGMPLPPPPPGPPPGASPRVRPAVMEPANQTVSAINRSRPPPPSTGTALGSVPPTPAGWTATDSRPAPAAEDLSSDQHGSVPVQGTDNPRPSLRRTSLSFSGPSTPVTRQNTRRAPSRGANPKEIRERRIESRNGKEPESQSQTPGAEEAHTSWPSDLVLGNPGGPGLLRRRTVTKSTPRSARSLPSSGQESDGFPKSPFGKRTSSTTSFSTPRALNTADWSPTPPFSPRIYPKSPTPVTEGTPQKSLPTPPPQAHRPAGPAAGLTPIITEQIRPVSHLHLSVDGSPSDAPLVRRKVAMPMFTPPLSGRRDEAFLRNTERRYREFLEKEIDARTDSEALDVFCEFITSESQIRRQRYSSAWEDGSFDRVEVDQKLFQKQAGREEPPHTPALPLLNTAGRMDGMSSGAWGNYKPALSPIASMSMSNDEMSSRGRPPSRWWESQTGSESGENCQGVHRSKRESKYMGLPLRGVMEQDYCTSPDAEGPRMNPNNPFSNYGPNEYPAEKTGWHDEPGSSQAPARQLSLNREFPKLDISRLVTLPPPYPRHYPGVNNNHPDLGFYRTTVRSVTDLSEVREACQNHQIKFQKLRDDYQNRLKEERQSFRLRVNQAIEEGTISYAEAAEAEAGRRGSEREEEKQLAQSEFDSYQEEVLRPIQSVLKDRINVISACINELQDKLFDSAERENPNQAQEEGDERPELLERLTQLKWLFEAREQLYREEYDLLSKYNEKFRAVVSLPYRQSNNLEKLKETDNFFIRDAQTRQTTFASETLQRFENFMTVIESNVSRGVEIQLSAFWDIAPSLLAVLQKVPDDLRGFSVKIPLNEYDENPSYYQYPLQYLYSLLSHAEKATYQFIESQTNLLCLLHEVKSGLMNSNCKYMEIQRLNSGEPAETVKAEMQESLAEEEKVLTADLKEKVGMVDGQWQEALGSQLESVKGRVQRWLMQEGGWDGILQIEQS</sequence>